<dbReference type="PROSITE" id="PS51257">
    <property type="entry name" value="PROKAR_LIPOPROTEIN"/>
    <property type="match status" value="1"/>
</dbReference>
<organism evidence="3 4">
    <name type="scientific">Candidatus Kutchimonas denitrificans</name>
    <dbReference type="NCBI Taxonomy" id="3056748"/>
    <lineage>
        <taxon>Bacteria</taxon>
        <taxon>Pseudomonadati</taxon>
        <taxon>Gemmatimonadota</taxon>
        <taxon>Gemmatimonadia</taxon>
        <taxon>Candidatus Palauibacterales</taxon>
        <taxon>Candidatus Palauibacteraceae</taxon>
        <taxon>Candidatus Kutchimonas</taxon>
    </lineage>
</organism>
<proteinExistence type="predicted"/>
<protein>
    <recommendedName>
        <fullName evidence="2">NolW-like domain-containing protein</fullName>
    </recommendedName>
</protein>
<dbReference type="Gene3D" id="3.30.1370.120">
    <property type="match status" value="1"/>
</dbReference>
<feature type="signal peptide" evidence="1">
    <location>
        <begin position="1"/>
        <end position="23"/>
    </location>
</feature>
<gene>
    <name evidence="3" type="ORF">GWO12_16445</name>
</gene>
<comment type="caution">
    <text evidence="3">The sequence shown here is derived from an EMBL/GenBank/DDBJ whole genome shotgun (WGS) entry which is preliminary data.</text>
</comment>
<dbReference type="InterPro" id="IPR005644">
    <property type="entry name" value="NolW-like"/>
</dbReference>
<keyword evidence="1" id="KW-0732">Signal</keyword>
<dbReference type="EMBL" id="JAACAK010000141">
    <property type="protein sequence ID" value="NIR76670.1"/>
    <property type="molecule type" value="Genomic_DNA"/>
</dbReference>
<sequence>MKKTVTLAVEVATVLVACFGLTAGCATDSTADLDVQTFRLEYLEPPAASRVIDPYVFADRGGQISIDERTRTITVRETPEMLSRIGEILAEYDKPAPSVRLHFRLIAANGVSGGGEELQDIRDALPEGVFRFSNYRQIGEAVMTSVEWSEISQRMSGAGSQYFIRGETGEVRVAEDGGTAQIEIILFSEEDGEIFQTEVNARIGQLLVLGSAQPRAEQGALILAVRAELVSP</sequence>
<accession>A0AAE4ZA99</accession>
<dbReference type="InterPro" id="IPR038591">
    <property type="entry name" value="NolW-like_sf"/>
</dbReference>
<dbReference type="AlphaFoldDB" id="A0AAE4ZA99"/>
<feature type="domain" description="NolW-like" evidence="2">
    <location>
        <begin position="35"/>
        <end position="97"/>
    </location>
</feature>
<evidence type="ECO:0000313" key="4">
    <source>
        <dbReference type="Proteomes" id="UP000702544"/>
    </source>
</evidence>
<evidence type="ECO:0000259" key="2">
    <source>
        <dbReference type="Pfam" id="PF03958"/>
    </source>
</evidence>
<dbReference type="Pfam" id="PF03958">
    <property type="entry name" value="Secretin_N"/>
    <property type="match status" value="1"/>
</dbReference>
<evidence type="ECO:0000313" key="3">
    <source>
        <dbReference type="EMBL" id="NIR76670.1"/>
    </source>
</evidence>
<dbReference type="Proteomes" id="UP000702544">
    <property type="component" value="Unassembled WGS sequence"/>
</dbReference>
<name>A0AAE4ZA99_9BACT</name>
<reference evidence="3 4" key="1">
    <citation type="submission" date="2020-01" db="EMBL/GenBank/DDBJ databases">
        <title>Genomes assembled from Gulf of Kutch pelagic sediment metagenomes.</title>
        <authorList>
            <person name="Chandrashekar M."/>
            <person name="Mahajan M.S."/>
            <person name="Dave K.J."/>
            <person name="Vatsa P."/>
            <person name="Nathani N.M."/>
        </authorList>
    </citation>
    <scope>NUCLEOTIDE SEQUENCE [LARGE SCALE GENOMIC DNA]</scope>
    <source>
        <strain evidence="3">KS3-K002</strain>
    </source>
</reference>
<evidence type="ECO:0000256" key="1">
    <source>
        <dbReference type="SAM" id="SignalP"/>
    </source>
</evidence>
<feature type="chain" id="PRO_5042167597" description="NolW-like domain-containing protein" evidence="1">
    <location>
        <begin position="24"/>
        <end position="232"/>
    </location>
</feature>